<evidence type="ECO:0000313" key="2">
    <source>
        <dbReference type="Proteomes" id="UP000215335"/>
    </source>
</evidence>
<dbReference type="Proteomes" id="UP000215335">
    <property type="component" value="Unassembled WGS sequence"/>
</dbReference>
<comment type="caution">
    <text evidence="1">The sequence shown here is derived from an EMBL/GenBank/DDBJ whole genome shotgun (WGS) entry which is preliminary data.</text>
</comment>
<protein>
    <submittedName>
        <fullName evidence="1">Uncharacterized protein</fullName>
    </submittedName>
</protein>
<organism evidence="1 2">
    <name type="scientific">Trichomalopsis sarcophagae</name>
    <dbReference type="NCBI Taxonomy" id="543379"/>
    <lineage>
        <taxon>Eukaryota</taxon>
        <taxon>Metazoa</taxon>
        <taxon>Ecdysozoa</taxon>
        <taxon>Arthropoda</taxon>
        <taxon>Hexapoda</taxon>
        <taxon>Insecta</taxon>
        <taxon>Pterygota</taxon>
        <taxon>Neoptera</taxon>
        <taxon>Endopterygota</taxon>
        <taxon>Hymenoptera</taxon>
        <taxon>Apocrita</taxon>
        <taxon>Proctotrupomorpha</taxon>
        <taxon>Chalcidoidea</taxon>
        <taxon>Pteromalidae</taxon>
        <taxon>Pteromalinae</taxon>
        <taxon>Trichomalopsis</taxon>
    </lineage>
</organism>
<sequence>VPETDTSAHASSESEKAHSPLVVHRIFHNKYIRKTIYCRL</sequence>
<gene>
    <name evidence="1" type="ORF">TSAR_011321</name>
</gene>
<accession>A0A232F5D9</accession>
<name>A0A232F5D9_9HYME</name>
<dbReference type="EMBL" id="NNAY01000901">
    <property type="protein sequence ID" value="OXU26011.1"/>
    <property type="molecule type" value="Genomic_DNA"/>
</dbReference>
<proteinExistence type="predicted"/>
<dbReference type="AlphaFoldDB" id="A0A232F5D9"/>
<evidence type="ECO:0000313" key="1">
    <source>
        <dbReference type="EMBL" id="OXU26011.1"/>
    </source>
</evidence>
<keyword evidence="2" id="KW-1185">Reference proteome</keyword>
<feature type="non-terminal residue" evidence="1">
    <location>
        <position position="1"/>
    </location>
</feature>
<reference evidence="1 2" key="1">
    <citation type="journal article" date="2017" name="Curr. Biol.">
        <title>The Evolution of Venom by Co-option of Single-Copy Genes.</title>
        <authorList>
            <person name="Martinson E.O."/>
            <person name="Mrinalini"/>
            <person name="Kelkar Y.D."/>
            <person name="Chang C.H."/>
            <person name="Werren J.H."/>
        </authorList>
    </citation>
    <scope>NUCLEOTIDE SEQUENCE [LARGE SCALE GENOMIC DNA]</scope>
    <source>
        <strain evidence="1 2">Alberta</strain>
        <tissue evidence="1">Whole body</tissue>
    </source>
</reference>